<dbReference type="PANTHER" id="PTHR35201:SF4">
    <property type="entry name" value="BETA-PINACENE SYNTHASE-RELATED"/>
    <property type="match status" value="1"/>
</dbReference>
<dbReference type="OrthoDB" id="2989600at2"/>
<comment type="similarity">
    <text evidence="2">Belongs to the terpene synthase family.</text>
</comment>
<dbReference type="Pfam" id="PF19086">
    <property type="entry name" value="Terpene_syn_C_2"/>
    <property type="match status" value="1"/>
</dbReference>
<evidence type="ECO:0000256" key="1">
    <source>
        <dbReference type="ARBA" id="ARBA00023239"/>
    </source>
</evidence>
<dbReference type="SFLD" id="SFLDS00005">
    <property type="entry name" value="Isoprenoid_Synthase_Type_I"/>
    <property type="match status" value="1"/>
</dbReference>
<dbReference type="GO" id="GO:0010333">
    <property type="term" value="F:terpene synthase activity"/>
    <property type="evidence" value="ECO:0007669"/>
    <property type="project" value="InterPro"/>
</dbReference>
<dbReference type="EMBL" id="SHLD01000001">
    <property type="protein sequence ID" value="RZU77172.1"/>
    <property type="molecule type" value="Genomic_DNA"/>
</dbReference>
<dbReference type="EC" id="4.2.3.-" evidence="2"/>
<reference evidence="3 4" key="1">
    <citation type="submission" date="2019-02" db="EMBL/GenBank/DDBJ databases">
        <title>Sequencing the genomes of 1000 actinobacteria strains.</title>
        <authorList>
            <person name="Klenk H.-P."/>
        </authorList>
    </citation>
    <scope>NUCLEOTIDE SEQUENCE [LARGE SCALE GENOMIC DNA]</scope>
    <source>
        <strain evidence="3 4">DSM 45612</strain>
    </source>
</reference>
<keyword evidence="4" id="KW-1185">Reference proteome</keyword>
<protein>
    <recommendedName>
        <fullName evidence="2">Terpene synthase</fullName>
        <ecNumber evidence="2">4.2.3.-</ecNumber>
    </recommendedName>
</protein>
<organism evidence="3 4">
    <name type="scientific">Micromonospora kangleipakensis</name>
    <dbReference type="NCBI Taxonomy" id="1077942"/>
    <lineage>
        <taxon>Bacteria</taxon>
        <taxon>Bacillati</taxon>
        <taxon>Actinomycetota</taxon>
        <taxon>Actinomycetes</taxon>
        <taxon>Micromonosporales</taxon>
        <taxon>Micromonosporaceae</taxon>
        <taxon>Micromonospora</taxon>
    </lineage>
</organism>
<evidence type="ECO:0000313" key="3">
    <source>
        <dbReference type="EMBL" id="RZU77172.1"/>
    </source>
</evidence>
<comment type="caution">
    <text evidence="3">The sequence shown here is derived from an EMBL/GenBank/DDBJ whole genome shotgun (WGS) entry which is preliminary data.</text>
</comment>
<dbReference type="SFLD" id="SFLDG01020">
    <property type="entry name" value="Terpene_Cyclase_Like_2"/>
    <property type="match status" value="1"/>
</dbReference>
<name>A0A4Q8BGN7_9ACTN</name>
<dbReference type="RefSeq" id="WP_130338337.1">
    <property type="nucleotide sequence ID" value="NZ_SHLD01000001.1"/>
</dbReference>
<dbReference type="Gene3D" id="1.10.600.10">
    <property type="entry name" value="Farnesyl Diphosphate Synthase"/>
    <property type="match status" value="1"/>
</dbReference>
<keyword evidence="2" id="KW-0479">Metal-binding</keyword>
<accession>A0A4Q8BGN7</accession>
<evidence type="ECO:0000313" key="4">
    <source>
        <dbReference type="Proteomes" id="UP000294114"/>
    </source>
</evidence>
<gene>
    <name evidence="3" type="ORF">EV384_5887</name>
</gene>
<comment type="cofactor">
    <cofactor evidence="2">
        <name>Mg(2+)</name>
        <dbReference type="ChEBI" id="CHEBI:18420"/>
    </cofactor>
</comment>
<dbReference type="InterPro" id="IPR034686">
    <property type="entry name" value="Terpene_cyclase-like_2"/>
</dbReference>
<keyword evidence="1 2" id="KW-0456">Lyase</keyword>
<keyword evidence="2" id="KW-0460">Magnesium</keyword>
<dbReference type="Proteomes" id="UP000294114">
    <property type="component" value="Unassembled WGS sequence"/>
</dbReference>
<dbReference type="InterPro" id="IPR008949">
    <property type="entry name" value="Isoprenoid_synthase_dom_sf"/>
</dbReference>
<dbReference type="AlphaFoldDB" id="A0A4Q8BGN7"/>
<proteinExistence type="inferred from homology"/>
<dbReference type="GO" id="GO:0046872">
    <property type="term" value="F:metal ion binding"/>
    <property type="evidence" value="ECO:0007669"/>
    <property type="project" value="UniProtKB-KW"/>
</dbReference>
<dbReference type="SUPFAM" id="SSF48576">
    <property type="entry name" value="Terpenoid synthases"/>
    <property type="match status" value="1"/>
</dbReference>
<evidence type="ECO:0000256" key="2">
    <source>
        <dbReference type="RuleBase" id="RU366034"/>
    </source>
</evidence>
<dbReference type="PANTHER" id="PTHR35201">
    <property type="entry name" value="TERPENE SYNTHASE"/>
    <property type="match status" value="1"/>
</dbReference>
<sequence length="315" mass="33769">MRSFAVSALREPPFPARRHAAVELVAGESTGWARDLGLVATAAGLRRLRGAGAAELAGRACPDAPVDRLRLLTDLISWLFVMDDACDEDGLGASPTRLAPTVAELLEVLDGHGDPAAPRPVAAGPLGVGLDDLCRRVRALHRPTLLRLISQLREYLLALLWEAANREHRRVPGVAEYVQMRRHTGGARPSFTLTDLAHDGLPAAARQADPALAALDDLAADLVCWCNDLFSYGKELSSAPDVHNLVTTIAGESGQGEEAALRAAAARFNEGLAAYAEREAALTGAGDESVRAFLVTRRNWIRATYDWSLAVSRYA</sequence>